<accession>A0A7C3ZT92</accession>
<keyword evidence="1" id="KW-1133">Transmembrane helix</keyword>
<sequence length="220" mass="25267">MPTPRKTQLFGAMLGLGIVALGVYYPLVNHIQDISSAAKAISRNLETEKLSDRRLQEAAWAQVGGIAYQAASQLIAIHNSQPQGLDPIQKRYLRPHFGDLVDRVVVAYNATLMEDWVAASFQLKNVGVSNAQVYGHKIYIKDRYKPGDFDQMVLLAHELVHCRQYEELGTMKNFGHHYFKQYKKADKSYRDNIFEKEAFEFEAKFAKWLKQEMTKDKSHK</sequence>
<organism evidence="2">
    <name type="scientific">Planktothricoides sp. SpSt-374</name>
    <dbReference type="NCBI Taxonomy" id="2282167"/>
    <lineage>
        <taxon>Bacteria</taxon>
        <taxon>Bacillati</taxon>
        <taxon>Cyanobacteriota</taxon>
        <taxon>Cyanophyceae</taxon>
        <taxon>Oscillatoriophycideae</taxon>
        <taxon>Oscillatoriales</taxon>
        <taxon>Oscillatoriaceae</taxon>
        <taxon>Planktothricoides</taxon>
    </lineage>
</organism>
<proteinExistence type="predicted"/>
<name>A0A7C3ZT92_9CYAN</name>
<keyword evidence="1" id="KW-0472">Membrane</keyword>
<protein>
    <submittedName>
        <fullName evidence="2">DUF4157 domain-containing protein</fullName>
    </submittedName>
</protein>
<dbReference type="AlphaFoldDB" id="A0A7C3ZT92"/>
<evidence type="ECO:0000313" key="2">
    <source>
        <dbReference type="EMBL" id="HGG00726.1"/>
    </source>
</evidence>
<keyword evidence="1" id="KW-0812">Transmembrane</keyword>
<reference evidence="2" key="1">
    <citation type="journal article" date="2020" name="mSystems">
        <title>Genome- and Community-Level Interaction Insights into Carbon Utilization and Element Cycling Functions of Hydrothermarchaeota in Hydrothermal Sediment.</title>
        <authorList>
            <person name="Zhou Z."/>
            <person name="Liu Y."/>
            <person name="Xu W."/>
            <person name="Pan J."/>
            <person name="Luo Z.H."/>
            <person name="Li M."/>
        </authorList>
    </citation>
    <scope>NUCLEOTIDE SEQUENCE [LARGE SCALE GENOMIC DNA]</scope>
    <source>
        <strain evidence="2">SpSt-374</strain>
    </source>
</reference>
<evidence type="ECO:0000256" key="1">
    <source>
        <dbReference type="SAM" id="Phobius"/>
    </source>
</evidence>
<comment type="caution">
    <text evidence="2">The sequence shown here is derived from an EMBL/GenBank/DDBJ whole genome shotgun (WGS) entry which is preliminary data.</text>
</comment>
<feature type="transmembrane region" description="Helical" evidence="1">
    <location>
        <begin position="9"/>
        <end position="27"/>
    </location>
</feature>
<dbReference type="EMBL" id="DSPX01000086">
    <property type="protein sequence ID" value="HGG00726.1"/>
    <property type="molecule type" value="Genomic_DNA"/>
</dbReference>
<gene>
    <name evidence="2" type="ORF">ENR15_08775</name>
</gene>